<reference evidence="6" key="2">
    <citation type="submission" date="2015-01" db="EMBL/GenBank/DDBJ databases">
        <title>Evolutionary Origins and Diversification of the Mycorrhizal Mutualists.</title>
        <authorList>
            <consortium name="DOE Joint Genome Institute"/>
            <consortium name="Mycorrhizal Genomics Consortium"/>
            <person name="Kohler A."/>
            <person name="Kuo A."/>
            <person name="Nagy L.G."/>
            <person name="Floudas D."/>
            <person name="Copeland A."/>
            <person name="Barry K.W."/>
            <person name="Cichocki N."/>
            <person name="Veneault-Fourrey C."/>
            <person name="LaButti K."/>
            <person name="Lindquist E.A."/>
            <person name="Lipzen A."/>
            <person name="Lundell T."/>
            <person name="Morin E."/>
            <person name="Murat C."/>
            <person name="Riley R."/>
            <person name="Ohm R."/>
            <person name="Sun H."/>
            <person name="Tunlid A."/>
            <person name="Henrissat B."/>
            <person name="Grigoriev I.V."/>
            <person name="Hibbett D.S."/>
            <person name="Martin F."/>
        </authorList>
    </citation>
    <scope>NUCLEOTIDE SEQUENCE [LARGE SCALE GENOMIC DNA]</scope>
    <source>
        <strain evidence="6">Zn</strain>
    </source>
</reference>
<comment type="similarity">
    <text evidence="1 3">Belongs to the GMC oxidoreductase family.</text>
</comment>
<dbReference type="SUPFAM" id="SSF54373">
    <property type="entry name" value="FAD-linked reductases, C-terminal domain"/>
    <property type="match status" value="1"/>
</dbReference>
<organism evidence="5 6">
    <name type="scientific">Oidiodendron maius (strain Zn)</name>
    <dbReference type="NCBI Taxonomy" id="913774"/>
    <lineage>
        <taxon>Eukaryota</taxon>
        <taxon>Fungi</taxon>
        <taxon>Dikarya</taxon>
        <taxon>Ascomycota</taxon>
        <taxon>Pezizomycotina</taxon>
        <taxon>Leotiomycetes</taxon>
        <taxon>Leotiomycetes incertae sedis</taxon>
        <taxon>Myxotrichaceae</taxon>
        <taxon>Oidiodendron</taxon>
    </lineage>
</organism>
<dbReference type="EMBL" id="KN832873">
    <property type="protein sequence ID" value="KIN03408.1"/>
    <property type="molecule type" value="Genomic_DNA"/>
</dbReference>
<dbReference type="HOGENOM" id="CLU_002865_6_3_1"/>
<reference evidence="5 6" key="1">
    <citation type="submission" date="2014-04" db="EMBL/GenBank/DDBJ databases">
        <authorList>
            <consortium name="DOE Joint Genome Institute"/>
            <person name="Kuo A."/>
            <person name="Martino E."/>
            <person name="Perotto S."/>
            <person name="Kohler A."/>
            <person name="Nagy L.G."/>
            <person name="Floudas D."/>
            <person name="Copeland A."/>
            <person name="Barry K.W."/>
            <person name="Cichocki N."/>
            <person name="Veneault-Fourrey C."/>
            <person name="LaButti K."/>
            <person name="Lindquist E.A."/>
            <person name="Lipzen A."/>
            <person name="Lundell T."/>
            <person name="Morin E."/>
            <person name="Murat C."/>
            <person name="Sun H."/>
            <person name="Tunlid A."/>
            <person name="Henrissat B."/>
            <person name="Grigoriev I.V."/>
            <person name="Hibbett D.S."/>
            <person name="Martin F."/>
            <person name="Nordberg H.P."/>
            <person name="Cantor M.N."/>
            <person name="Hua S.X."/>
        </authorList>
    </citation>
    <scope>NUCLEOTIDE SEQUENCE [LARGE SCALE GENOMIC DNA]</scope>
    <source>
        <strain evidence="5 6">Zn</strain>
    </source>
</reference>
<dbReference type="InterPro" id="IPR007867">
    <property type="entry name" value="GMC_OxRtase_C"/>
</dbReference>
<evidence type="ECO:0000259" key="4">
    <source>
        <dbReference type="PROSITE" id="PS00623"/>
    </source>
</evidence>
<sequence length="560" mass="61549">MANEYDFLIVGGGTAGCLLASRIASAASKPSVAILETGENNNAVSLRRTYDRFLLAFTQPTMEYGYMSTPQASADDRKVQQARGRGLGGSSQINFQLWSLGAKDEFNHWAAEVGDNNWAFDSVLEKVKKIERLHDYSSQDWGSIVKPDPANHGYEGDVDVSIGPYIEREIKTLFEASNELGHETNPDINSGNPIGIGLPPSTSWRGSRTTSASAFIEGKKLDNLKVFTNSRVVKVLLEGNHAIGVELENGKQLIAKKDVVLTAGAIDGPRLLLLSGIGPKAHLQSLNILLARDLPSVGQGLTDHPAVPITYHMKPGFSNRHVFAADSNQVTAATEQWLQDRTGPLVEHFGSIPLAFFKSEKSYQSEEFRKLPQQTRELLQKPTVPGYELAMAAPLMPPTYEIEHNQDGYCSYFAAVQNPQARGEVKLKSANPQDLPLINPNYLSHEYDVVVLIEAVRKVLDYMETPALKKYIKNAIVAPISSSEEHIKDFLKTSVEGFWHISGSAKMGRPNNEKTSVVGPDFKVHGYNNLRVADMSIAPILPSGRTYLESHLDSPNLLIN</sequence>
<keyword evidence="2 3" id="KW-0274">FAD</keyword>
<feature type="domain" description="Glucose-methanol-choline oxidoreductase N-terminal" evidence="4">
    <location>
        <begin position="84"/>
        <end position="107"/>
    </location>
</feature>
<dbReference type="PROSITE" id="PS00623">
    <property type="entry name" value="GMC_OXRED_1"/>
    <property type="match status" value="1"/>
</dbReference>
<dbReference type="InterPro" id="IPR012132">
    <property type="entry name" value="GMC_OxRdtase"/>
</dbReference>
<evidence type="ECO:0000313" key="6">
    <source>
        <dbReference type="Proteomes" id="UP000054321"/>
    </source>
</evidence>
<dbReference type="Pfam" id="PF00732">
    <property type="entry name" value="GMC_oxred_N"/>
    <property type="match status" value="1"/>
</dbReference>
<dbReference type="InterPro" id="IPR000172">
    <property type="entry name" value="GMC_OxRdtase_N"/>
</dbReference>
<dbReference type="PIRSF" id="PIRSF000137">
    <property type="entry name" value="Alcohol_oxidase"/>
    <property type="match status" value="1"/>
</dbReference>
<keyword evidence="3" id="KW-0285">Flavoprotein</keyword>
<evidence type="ECO:0000313" key="5">
    <source>
        <dbReference type="EMBL" id="KIN03408.1"/>
    </source>
</evidence>
<dbReference type="STRING" id="913774.A0A0C3DMZ8"/>
<dbReference type="SUPFAM" id="SSF51905">
    <property type="entry name" value="FAD/NAD(P)-binding domain"/>
    <property type="match status" value="1"/>
</dbReference>
<gene>
    <name evidence="5" type="ORF">OIDMADRAFT_51372</name>
</gene>
<dbReference type="GO" id="GO:0016614">
    <property type="term" value="F:oxidoreductase activity, acting on CH-OH group of donors"/>
    <property type="evidence" value="ECO:0007669"/>
    <property type="project" value="InterPro"/>
</dbReference>
<dbReference type="Pfam" id="PF05199">
    <property type="entry name" value="GMC_oxred_C"/>
    <property type="match status" value="1"/>
</dbReference>
<proteinExistence type="inferred from homology"/>
<feature type="binding site" evidence="2">
    <location>
        <position position="232"/>
    </location>
    <ligand>
        <name>FAD</name>
        <dbReference type="ChEBI" id="CHEBI:57692"/>
    </ligand>
</feature>
<dbReference type="AlphaFoldDB" id="A0A0C3DMZ8"/>
<name>A0A0C3DMZ8_OIDMZ</name>
<evidence type="ECO:0000256" key="2">
    <source>
        <dbReference type="PIRSR" id="PIRSR000137-2"/>
    </source>
</evidence>
<dbReference type="PANTHER" id="PTHR11552:SF134">
    <property type="entry name" value="GLUCOSE-METHANOL-CHOLINE OXIDOREDUCTASE N-TERMINAL DOMAIN-CONTAINING PROTEIN"/>
    <property type="match status" value="1"/>
</dbReference>
<dbReference type="InParanoid" id="A0A0C3DMZ8"/>
<evidence type="ECO:0000256" key="1">
    <source>
        <dbReference type="ARBA" id="ARBA00010790"/>
    </source>
</evidence>
<dbReference type="Gene3D" id="3.50.50.60">
    <property type="entry name" value="FAD/NAD(P)-binding domain"/>
    <property type="match status" value="1"/>
</dbReference>
<dbReference type="InterPro" id="IPR036188">
    <property type="entry name" value="FAD/NAD-bd_sf"/>
</dbReference>
<dbReference type="PANTHER" id="PTHR11552">
    <property type="entry name" value="GLUCOSE-METHANOL-CHOLINE GMC OXIDOREDUCTASE"/>
    <property type="match status" value="1"/>
</dbReference>
<keyword evidence="6" id="KW-1185">Reference proteome</keyword>
<dbReference type="GO" id="GO:0050660">
    <property type="term" value="F:flavin adenine dinucleotide binding"/>
    <property type="evidence" value="ECO:0007669"/>
    <property type="project" value="InterPro"/>
</dbReference>
<protein>
    <submittedName>
        <fullName evidence="5">GMC oxidoreductase</fullName>
    </submittedName>
</protein>
<comment type="cofactor">
    <cofactor evidence="2">
        <name>FAD</name>
        <dbReference type="ChEBI" id="CHEBI:57692"/>
    </cofactor>
</comment>
<evidence type="ECO:0000256" key="3">
    <source>
        <dbReference type="RuleBase" id="RU003968"/>
    </source>
</evidence>
<dbReference type="OrthoDB" id="269227at2759"/>
<dbReference type="Gene3D" id="3.30.560.10">
    <property type="entry name" value="Glucose Oxidase, domain 3"/>
    <property type="match status" value="1"/>
</dbReference>
<accession>A0A0C3DMZ8</accession>
<feature type="binding site" evidence="2">
    <location>
        <begin position="499"/>
        <end position="500"/>
    </location>
    <ligand>
        <name>FAD</name>
        <dbReference type="ChEBI" id="CHEBI:57692"/>
    </ligand>
</feature>
<dbReference type="Proteomes" id="UP000054321">
    <property type="component" value="Unassembled WGS sequence"/>
</dbReference>